<dbReference type="NCBIfam" id="TIGR00502">
    <property type="entry name" value="nagB"/>
    <property type="match status" value="1"/>
</dbReference>
<dbReference type="InterPro" id="IPR003737">
    <property type="entry name" value="GlcNAc_PI_deacetylase-related"/>
</dbReference>
<evidence type="ECO:0000313" key="4">
    <source>
        <dbReference type="EMBL" id="CAA9431129.1"/>
    </source>
</evidence>
<dbReference type="InterPro" id="IPR024078">
    <property type="entry name" value="LmbE-like_dom_sf"/>
</dbReference>
<organism evidence="4">
    <name type="scientific">uncultured Phycisphaerae bacterium</name>
    <dbReference type="NCBI Taxonomy" id="904963"/>
    <lineage>
        <taxon>Bacteria</taxon>
        <taxon>Pseudomonadati</taxon>
        <taxon>Planctomycetota</taxon>
        <taxon>Phycisphaerae</taxon>
        <taxon>environmental samples</taxon>
    </lineage>
</organism>
<dbReference type="AlphaFoldDB" id="A0A6J4Q8D1"/>
<dbReference type="Pfam" id="PF02585">
    <property type="entry name" value="PIG-L"/>
    <property type="match status" value="1"/>
</dbReference>
<dbReference type="InterPro" id="IPR004547">
    <property type="entry name" value="Glucosamine6P_isomerase"/>
</dbReference>
<dbReference type="Gene3D" id="3.40.50.10320">
    <property type="entry name" value="LmbE-like"/>
    <property type="match status" value="1"/>
</dbReference>
<evidence type="ECO:0000256" key="2">
    <source>
        <dbReference type="SAM" id="MobiDB-lite"/>
    </source>
</evidence>
<dbReference type="NCBIfam" id="NF002557">
    <property type="entry name" value="PRK02122.1"/>
    <property type="match status" value="1"/>
</dbReference>
<dbReference type="InterPro" id="IPR006148">
    <property type="entry name" value="Glc/Gal-6P_isomerase"/>
</dbReference>
<dbReference type="EMBL" id="CADCUQ010000806">
    <property type="protein sequence ID" value="CAA9431129.1"/>
    <property type="molecule type" value="Genomic_DNA"/>
</dbReference>
<dbReference type="InterPro" id="IPR037171">
    <property type="entry name" value="NagB/RpiA_transferase-like"/>
</dbReference>
<evidence type="ECO:0000256" key="1">
    <source>
        <dbReference type="NCBIfam" id="TIGR00502"/>
    </source>
</evidence>
<feature type="region of interest" description="Disordered" evidence="2">
    <location>
        <begin position="1"/>
        <end position="25"/>
    </location>
</feature>
<proteinExistence type="predicted"/>
<dbReference type="PANTHER" id="PTHR42892:SF1">
    <property type="entry name" value="GLUCOSAMINE-6-PHOSPHATE ISOMERASE"/>
    <property type="match status" value="1"/>
</dbReference>
<reference evidence="4" key="1">
    <citation type="submission" date="2020-02" db="EMBL/GenBank/DDBJ databases">
        <authorList>
            <person name="Meier V. D."/>
        </authorList>
    </citation>
    <scope>NUCLEOTIDE SEQUENCE</scope>
    <source>
        <strain evidence="4">AVDCRST_MAG64</strain>
    </source>
</reference>
<sequence>MPAPSTAAAAAAAADSREATGPHPLASTVEHIPVTVYASSTPASKAVAAEVAELIRAKAAKGETAVLGLATGSTPTRMYDELIRLHKQEGLSFANVVTFNLDEYYPMKPDELQSYVRFMREHLFDHIDIPRENWNVPDGTLPRDKVHEYCIAYERRIREAGGIDLQVLGIGRTGHVGFNEPGSPRDSRTRMITLDKVTRLDAASDFFGEQNVPRKAITMGVGSIMDARRVIMMAWGEGKAGVIKRAVEGDVTPQVAASFLQQHPNAKVVLDAAAAAELTRFKTPWLLGGLEDFGGRWDDATTRRATIWLAQTVKKPLLKLTDEDYNEHGLQELVASRGSAYDINIEVFKTMQATITGWPGGKPVGDGDGTDGTGRSRSYVTPGTFQHVNPEVFPKRVVVFSPHPDDDVISMGGTFIRLCDQGHEVHVAYQTSGNIAVFDEAALRHADFVREYAQAFGLGERQAHRIEDQIERFVARKQPGEVDSPELQKIKGLIRRTEARAAAKYSGVKEEHIHFLDMPFYETGRVRKSPLGEADIEIVMALLEDVKPHQLYAAGDLSDPHGTHRVCLAAILEAVKRLRDRDWMRACEVWLYRGAWQEWGVDEVEMAVPLSPDEVQRKRIAIFKHESQKDKALFPGTDQREFWERAEDRNRATAVTYDKLGLAEYEAIEGFVRWKGME</sequence>
<feature type="domain" description="Glucosamine/galactosamine-6-phosphate isomerase" evidence="3">
    <location>
        <begin position="43"/>
        <end position="261"/>
    </location>
</feature>
<keyword evidence="4" id="KW-0378">Hydrolase</keyword>
<dbReference type="PANTHER" id="PTHR42892">
    <property type="entry name" value="GLUCOSAMINE-6-PHOSPHATE DEAMINASE-LIKE PROTEIN BT_0258-RELATED"/>
    <property type="match status" value="1"/>
</dbReference>
<name>A0A6J4Q8D1_9BACT</name>
<dbReference type="Pfam" id="PF01182">
    <property type="entry name" value="Glucosamine_iso"/>
    <property type="match status" value="1"/>
</dbReference>
<dbReference type="EC" id="3.5.99.6" evidence="1"/>
<dbReference type="GO" id="GO:0004342">
    <property type="term" value="F:glucosamine-6-phosphate deaminase activity"/>
    <property type="evidence" value="ECO:0007669"/>
    <property type="project" value="UniProtKB-UniRule"/>
</dbReference>
<dbReference type="GO" id="GO:0006046">
    <property type="term" value="P:N-acetylglucosamine catabolic process"/>
    <property type="evidence" value="ECO:0007669"/>
    <property type="project" value="UniProtKB-UniRule"/>
</dbReference>
<dbReference type="InterPro" id="IPR052960">
    <property type="entry name" value="GlcN6P_deaminase-like"/>
</dbReference>
<protein>
    <recommendedName>
        <fullName evidence="1">Glucosamine-6-phosphate deaminase</fullName>
        <ecNumber evidence="1">3.5.99.6</ecNumber>
    </recommendedName>
</protein>
<dbReference type="GO" id="GO:0005975">
    <property type="term" value="P:carbohydrate metabolic process"/>
    <property type="evidence" value="ECO:0007669"/>
    <property type="project" value="InterPro"/>
</dbReference>
<dbReference type="SUPFAM" id="SSF100950">
    <property type="entry name" value="NagB/RpiA/CoA transferase-like"/>
    <property type="match status" value="1"/>
</dbReference>
<dbReference type="SUPFAM" id="SSF102588">
    <property type="entry name" value="LmbE-like"/>
    <property type="match status" value="1"/>
</dbReference>
<accession>A0A6J4Q8D1</accession>
<gene>
    <name evidence="4" type="ORF">AVDCRST_MAG64-3540</name>
</gene>
<dbReference type="CDD" id="cd01399">
    <property type="entry name" value="GlcN6P_deaminase"/>
    <property type="match status" value="1"/>
</dbReference>
<dbReference type="Gene3D" id="3.40.50.1360">
    <property type="match status" value="1"/>
</dbReference>
<evidence type="ECO:0000259" key="3">
    <source>
        <dbReference type="Pfam" id="PF01182"/>
    </source>
</evidence>